<dbReference type="eggNOG" id="COG1902">
    <property type="taxonomic scope" value="Bacteria"/>
</dbReference>
<evidence type="ECO:0000313" key="5">
    <source>
        <dbReference type="Proteomes" id="UP000019678"/>
    </source>
</evidence>
<dbReference type="OrthoDB" id="9784632at2"/>
<evidence type="ECO:0000256" key="2">
    <source>
        <dbReference type="ARBA" id="ARBA00023002"/>
    </source>
</evidence>
<keyword evidence="2" id="KW-0560">Oxidoreductase</keyword>
<reference evidence="4 5" key="1">
    <citation type="submission" date="2013-05" db="EMBL/GenBank/DDBJ databases">
        <title>Genome assembly of Chondromyces apiculatus DSM 436.</title>
        <authorList>
            <person name="Sharma G."/>
            <person name="Khatri I."/>
            <person name="Kaur C."/>
            <person name="Mayilraj S."/>
            <person name="Subramanian S."/>
        </authorList>
    </citation>
    <scope>NUCLEOTIDE SEQUENCE [LARGE SCALE GENOMIC DNA]</scope>
    <source>
        <strain evidence="4 5">DSM 436</strain>
    </source>
</reference>
<dbReference type="InterPro" id="IPR001155">
    <property type="entry name" value="OxRdtase_FMN_N"/>
</dbReference>
<comment type="caution">
    <text evidence="4">The sequence shown here is derived from an EMBL/GenBank/DDBJ whole genome shotgun (WGS) entry which is preliminary data.</text>
</comment>
<feature type="domain" description="NADH:flavin oxidoreductase/NADH oxidase N-terminal" evidence="3">
    <location>
        <begin position="225"/>
        <end position="436"/>
    </location>
</feature>
<dbReference type="Pfam" id="PF00724">
    <property type="entry name" value="Oxidored_FMN"/>
    <property type="match status" value="1"/>
</dbReference>
<sequence length="495" mass="54627">MWRPPERIRHALPEELPPTAEEAARSRLFSPLRLQAGLTLLERTWVPAMVPWRATEEGFVSPEILGWYGRFAEGEPGVLVVEATGIRDVPSGPLLRIGHDRFVPGLARLVEEVRRRSGGRTRLFIQLIDFLRIRRRPERERYLRAFLVIGRSHRERLAALREEARWEDAGDGEVREALCGLGDAELGQVLDARELEELQMGARERVTDVHVPEIRDLPLTLPSLFAGAAARAKEAGFDGVELHYAHAYTMASLLSARNTREDGYGGPREARARLPLAVYRAVREAVGSDYVVGCRFLCDDVIEGGNRVEDAAHFGVAFAQAGMDFLSLSTGGKFEDAKQPKVGHAAYPYTGPSGYECMPTAVSDARGPFGRQIARQAAVRRAVREAGLATPTVAAGGLCTFAQAEGILERGEADLIGAARQTLADPDWFLKLRLGRGGEVRRCIYSNYCEGLDQLHKAVTCQLWDREDLEAAGTATTDDGRRRLVAPSWSRPRGA</sequence>
<dbReference type="STRING" id="1192034.CAP_0948"/>
<dbReference type="AlphaFoldDB" id="A0A017SVK0"/>
<dbReference type="EMBL" id="ASRX01000116">
    <property type="protein sequence ID" value="EYF00336.1"/>
    <property type="molecule type" value="Genomic_DNA"/>
</dbReference>
<dbReference type="GO" id="GO:0010181">
    <property type="term" value="F:FMN binding"/>
    <property type="evidence" value="ECO:0007669"/>
    <property type="project" value="InterPro"/>
</dbReference>
<keyword evidence="1" id="KW-0285">Flavoprotein</keyword>
<evidence type="ECO:0000256" key="1">
    <source>
        <dbReference type="ARBA" id="ARBA00022630"/>
    </source>
</evidence>
<gene>
    <name evidence="4" type="ORF">CAP_0948</name>
</gene>
<dbReference type="InterPro" id="IPR051799">
    <property type="entry name" value="NADH_flavin_oxidoreductase"/>
</dbReference>
<evidence type="ECO:0000313" key="4">
    <source>
        <dbReference type="EMBL" id="EYF00336.1"/>
    </source>
</evidence>
<dbReference type="InterPro" id="IPR013785">
    <property type="entry name" value="Aldolase_TIM"/>
</dbReference>
<dbReference type="PANTHER" id="PTHR43656">
    <property type="entry name" value="BINDING OXIDOREDUCTASE, PUTATIVE (AFU_ORTHOLOGUE AFUA_2G08260)-RELATED"/>
    <property type="match status" value="1"/>
</dbReference>
<dbReference type="PANTHER" id="PTHR43656:SF2">
    <property type="entry name" value="BINDING OXIDOREDUCTASE, PUTATIVE (AFU_ORTHOLOGUE AFUA_2G08260)-RELATED"/>
    <property type="match status" value="1"/>
</dbReference>
<dbReference type="GO" id="GO:0016491">
    <property type="term" value="F:oxidoreductase activity"/>
    <property type="evidence" value="ECO:0007669"/>
    <property type="project" value="UniProtKB-KW"/>
</dbReference>
<accession>A0A017SVK0</accession>
<dbReference type="Gene3D" id="3.20.20.70">
    <property type="entry name" value="Aldolase class I"/>
    <property type="match status" value="1"/>
</dbReference>
<name>A0A017SVK0_9BACT</name>
<dbReference type="SUPFAM" id="SSF51395">
    <property type="entry name" value="FMN-linked oxidoreductases"/>
    <property type="match status" value="1"/>
</dbReference>
<dbReference type="Proteomes" id="UP000019678">
    <property type="component" value="Unassembled WGS sequence"/>
</dbReference>
<proteinExistence type="predicted"/>
<organism evidence="4 5">
    <name type="scientific">Chondromyces apiculatus DSM 436</name>
    <dbReference type="NCBI Taxonomy" id="1192034"/>
    <lineage>
        <taxon>Bacteria</taxon>
        <taxon>Pseudomonadati</taxon>
        <taxon>Myxococcota</taxon>
        <taxon>Polyangia</taxon>
        <taxon>Polyangiales</taxon>
        <taxon>Polyangiaceae</taxon>
        <taxon>Chondromyces</taxon>
    </lineage>
</organism>
<protein>
    <submittedName>
        <fullName evidence="4">2,4-dienoyl-CoA reductase</fullName>
    </submittedName>
</protein>
<keyword evidence="5" id="KW-1185">Reference proteome</keyword>
<dbReference type="RefSeq" id="WP_044251645.1">
    <property type="nucleotide sequence ID" value="NZ_ASRX01000116.1"/>
</dbReference>
<evidence type="ECO:0000259" key="3">
    <source>
        <dbReference type="Pfam" id="PF00724"/>
    </source>
</evidence>